<evidence type="ECO:0000313" key="2">
    <source>
        <dbReference type="Proteomes" id="UP000186914"/>
    </source>
</evidence>
<accession>A0A1N6ZZ11</accession>
<sequence length="44" mass="4626">MNQTALAEYLESHPRMIGVLFSASLLLMQAGTVLACCGDTTNGP</sequence>
<dbReference type="InterPro" id="IPR055926">
    <property type="entry name" value="DUF7503"/>
</dbReference>
<gene>
    <name evidence="1" type="ORF">SAMN05421858_2237</name>
</gene>
<protein>
    <submittedName>
        <fullName evidence="1">Uncharacterized protein</fullName>
    </submittedName>
</protein>
<organism evidence="1 2">
    <name type="scientific">Haladaptatus litoreus</name>
    <dbReference type="NCBI Taxonomy" id="553468"/>
    <lineage>
        <taxon>Archaea</taxon>
        <taxon>Methanobacteriati</taxon>
        <taxon>Methanobacteriota</taxon>
        <taxon>Stenosarchaea group</taxon>
        <taxon>Halobacteria</taxon>
        <taxon>Halobacteriales</taxon>
        <taxon>Haladaptataceae</taxon>
        <taxon>Haladaptatus</taxon>
    </lineage>
</organism>
<name>A0A1N6ZZ11_9EURY</name>
<proteinExistence type="predicted"/>
<dbReference type="EMBL" id="FTNO01000001">
    <property type="protein sequence ID" value="SIR31996.1"/>
    <property type="molecule type" value="Genomic_DNA"/>
</dbReference>
<dbReference type="Pfam" id="PF24335">
    <property type="entry name" value="DUF7503"/>
    <property type="match status" value="1"/>
</dbReference>
<keyword evidence="2" id="KW-1185">Reference proteome</keyword>
<dbReference type="Proteomes" id="UP000186914">
    <property type="component" value="Unassembled WGS sequence"/>
</dbReference>
<dbReference type="RefSeq" id="WP_281247676.1">
    <property type="nucleotide sequence ID" value="NZ_FTNO01000001.1"/>
</dbReference>
<dbReference type="AlphaFoldDB" id="A0A1N6ZZ11"/>
<reference evidence="2" key="1">
    <citation type="submission" date="2017-01" db="EMBL/GenBank/DDBJ databases">
        <authorList>
            <person name="Varghese N."/>
            <person name="Submissions S."/>
        </authorList>
    </citation>
    <scope>NUCLEOTIDE SEQUENCE [LARGE SCALE GENOMIC DNA]</scope>
    <source>
        <strain evidence="2">CGMCC 1.7737</strain>
    </source>
</reference>
<evidence type="ECO:0000313" key="1">
    <source>
        <dbReference type="EMBL" id="SIR31996.1"/>
    </source>
</evidence>